<dbReference type="VEuPathDB" id="VectorBase:LDEU012641"/>
<evidence type="ECO:0000313" key="4">
    <source>
        <dbReference type="Proteomes" id="UP000288716"/>
    </source>
</evidence>
<evidence type="ECO:0000313" key="3">
    <source>
        <dbReference type="EMBL" id="RWS19399.1"/>
    </source>
</evidence>
<reference evidence="3 4" key="1">
    <citation type="journal article" date="2018" name="Gigascience">
        <title>Genomes of trombidid mites reveal novel predicted allergens and laterally-transferred genes associated with secondary metabolism.</title>
        <authorList>
            <person name="Dong X."/>
            <person name="Chaisiri K."/>
            <person name="Xia D."/>
            <person name="Armstrong S.D."/>
            <person name="Fang Y."/>
            <person name="Donnelly M.J."/>
            <person name="Kadowaki T."/>
            <person name="McGarry J.W."/>
            <person name="Darby A.C."/>
            <person name="Makepeace B.L."/>
        </authorList>
    </citation>
    <scope>NUCLEOTIDE SEQUENCE [LARGE SCALE GENOMIC DNA]</scope>
    <source>
        <strain evidence="3">UoL-UT</strain>
    </source>
</reference>
<dbReference type="GO" id="GO:0004623">
    <property type="term" value="F:phospholipase A2 activity"/>
    <property type="evidence" value="ECO:0007669"/>
    <property type="project" value="InterPro"/>
</dbReference>
<comment type="caution">
    <text evidence="3">The sequence shown here is derived from an EMBL/GenBank/DDBJ whole genome shotgun (WGS) entry which is preliminary data.</text>
</comment>
<keyword evidence="4" id="KW-1185">Reference proteome</keyword>
<dbReference type="InterPro" id="IPR036444">
    <property type="entry name" value="PLipase_A2_dom_sf"/>
</dbReference>
<organism evidence="3 4">
    <name type="scientific">Leptotrombidium deliense</name>
    <dbReference type="NCBI Taxonomy" id="299467"/>
    <lineage>
        <taxon>Eukaryota</taxon>
        <taxon>Metazoa</taxon>
        <taxon>Ecdysozoa</taxon>
        <taxon>Arthropoda</taxon>
        <taxon>Chelicerata</taxon>
        <taxon>Arachnida</taxon>
        <taxon>Acari</taxon>
        <taxon>Acariformes</taxon>
        <taxon>Trombidiformes</taxon>
        <taxon>Prostigmata</taxon>
        <taxon>Anystina</taxon>
        <taxon>Parasitengona</taxon>
        <taxon>Trombiculoidea</taxon>
        <taxon>Trombiculidae</taxon>
        <taxon>Leptotrombidium</taxon>
    </lineage>
</organism>
<evidence type="ECO:0000259" key="2">
    <source>
        <dbReference type="Pfam" id="PF18930"/>
    </source>
</evidence>
<feature type="domain" description="DUF5679" evidence="2">
    <location>
        <begin position="133"/>
        <end position="168"/>
    </location>
</feature>
<dbReference type="AlphaFoldDB" id="A0A443RWG9"/>
<dbReference type="GO" id="GO:0005198">
    <property type="term" value="F:structural molecule activity"/>
    <property type="evidence" value="ECO:0007669"/>
    <property type="project" value="InterPro"/>
</dbReference>
<gene>
    <name evidence="3" type="ORF">B4U80_05937</name>
</gene>
<dbReference type="Gene3D" id="1.20.90.10">
    <property type="entry name" value="Phospholipase A2 domain"/>
    <property type="match status" value="1"/>
</dbReference>
<dbReference type="InterPro" id="IPR044044">
    <property type="entry name" value="DUF5679"/>
</dbReference>
<dbReference type="Pfam" id="PF18930">
    <property type="entry name" value="DUF5679"/>
    <property type="match status" value="1"/>
</dbReference>
<evidence type="ECO:0000259" key="1">
    <source>
        <dbReference type="Pfam" id="PF08398"/>
    </source>
</evidence>
<protein>
    <submittedName>
        <fullName evidence="3">Uncharacterized protein</fullName>
    </submittedName>
</protein>
<dbReference type="InterPro" id="IPR013607">
    <property type="entry name" value="Phospholipase_A2-like"/>
</dbReference>
<sequence>MEQHLQNLLIDLNKIKSISKKKQIGEGIIQNLIKYLPVEMHIPGYNYCGPGTKLQKRLNRGDKGINRVDEICKTHDINYYNAKNDEDIKNADNQMLNELNNMENPTISEKIGKFISEKGIKTKMMLGSGNQTYCLTCRTETDSIDIVENITNNNRKMIKSKCKNCNRGRSRFLSSGSNDFLVKSQISKVKKK</sequence>
<dbReference type="Pfam" id="PF08398">
    <property type="entry name" value="Phospholip_A2_4"/>
    <property type="match status" value="1"/>
</dbReference>
<accession>A0A443RWG9</accession>
<dbReference type="GO" id="GO:0050482">
    <property type="term" value="P:arachidonate secretion"/>
    <property type="evidence" value="ECO:0007669"/>
    <property type="project" value="InterPro"/>
</dbReference>
<proteinExistence type="predicted"/>
<dbReference type="GO" id="GO:0006644">
    <property type="term" value="P:phospholipid metabolic process"/>
    <property type="evidence" value="ECO:0007669"/>
    <property type="project" value="InterPro"/>
</dbReference>
<feature type="domain" description="Phospholipase A2-like" evidence="1">
    <location>
        <begin position="39"/>
        <end position="114"/>
    </location>
</feature>
<dbReference type="Proteomes" id="UP000288716">
    <property type="component" value="Unassembled WGS sequence"/>
</dbReference>
<dbReference type="OrthoDB" id="6428033at2759"/>
<dbReference type="EMBL" id="NCKV01026644">
    <property type="protein sequence ID" value="RWS19399.1"/>
    <property type="molecule type" value="Genomic_DNA"/>
</dbReference>
<name>A0A443RWG9_9ACAR</name>